<reference evidence="1 2" key="1">
    <citation type="journal article" date="2014" name="Genome Biol. Evol.">
        <title>The genome of the myxosporean Thelohanellus kitauei shows adaptations to nutrient acquisition within its fish host.</title>
        <authorList>
            <person name="Yang Y."/>
            <person name="Xiong J."/>
            <person name="Zhou Z."/>
            <person name="Huo F."/>
            <person name="Miao W."/>
            <person name="Ran C."/>
            <person name="Liu Y."/>
            <person name="Zhang J."/>
            <person name="Feng J."/>
            <person name="Wang M."/>
            <person name="Wang M."/>
            <person name="Wang L."/>
            <person name="Yao B."/>
        </authorList>
    </citation>
    <scope>NUCLEOTIDE SEQUENCE [LARGE SCALE GENOMIC DNA]</scope>
    <source>
        <strain evidence="1">Wuqing</strain>
    </source>
</reference>
<proteinExistence type="predicted"/>
<comment type="caution">
    <text evidence="1">The sequence shown here is derived from an EMBL/GenBank/DDBJ whole genome shotgun (WGS) entry which is preliminary data.</text>
</comment>
<gene>
    <name evidence="1" type="ORF">RF11_06285</name>
</gene>
<evidence type="ECO:0000313" key="2">
    <source>
        <dbReference type="Proteomes" id="UP000031668"/>
    </source>
</evidence>
<dbReference type="Proteomes" id="UP000031668">
    <property type="component" value="Unassembled WGS sequence"/>
</dbReference>
<sequence>MSSSVRHIFEKDSLCRKNPKSRALVTVAHADLILCIRSLAPVGRNRPDAVEPESEPTDITANIFTSVSPQKFATYLAFTHDVLVPADLTNINISAFVLGPVTDVDECSAEEI</sequence>
<protein>
    <submittedName>
        <fullName evidence="1">Uncharacterized protein</fullName>
    </submittedName>
</protein>
<keyword evidence="2" id="KW-1185">Reference proteome</keyword>
<evidence type="ECO:0000313" key="1">
    <source>
        <dbReference type="EMBL" id="KII68079.1"/>
    </source>
</evidence>
<dbReference type="AlphaFoldDB" id="A0A0C2IRL6"/>
<dbReference type="EMBL" id="JWZT01002965">
    <property type="protein sequence ID" value="KII68079.1"/>
    <property type="molecule type" value="Genomic_DNA"/>
</dbReference>
<accession>A0A0C2IRL6</accession>
<organism evidence="1 2">
    <name type="scientific">Thelohanellus kitauei</name>
    <name type="common">Myxosporean</name>
    <dbReference type="NCBI Taxonomy" id="669202"/>
    <lineage>
        <taxon>Eukaryota</taxon>
        <taxon>Metazoa</taxon>
        <taxon>Cnidaria</taxon>
        <taxon>Myxozoa</taxon>
        <taxon>Myxosporea</taxon>
        <taxon>Bivalvulida</taxon>
        <taxon>Platysporina</taxon>
        <taxon>Myxobolidae</taxon>
        <taxon>Thelohanellus</taxon>
    </lineage>
</organism>
<name>A0A0C2IRL6_THEKT</name>